<dbReference type="Proteomes" id="UP000218785">
    <property type="component" value="Chromosome"/>
</dbReference>
<dbReference type="KEGG" id="ttq:NIES37_03650"/>
<accession>A0A1Z4MSJ5</accession>
<dbReference type="AlphaFoldDB" id="A0A1Z4MSJ5"/>
<dbReference type="EMBL" id="AP018248">
    <property type="protein sequence ID" value="BAY96432.1"/>
    <property type="molecule type" value="Genomic_DNA"/>
</dbReference>
<keyword evidence="1" id="KW-1133">Transmembrane helix</keyword>
<evidence type="ECO:0000313" key="2">
    <source>
        <dbReference type="EMBL" id="BAY96432.1"/>
    </source>
</evidence>
<keyword evidence="1" id="KW-0472">Membrane</keyword>
<evidence type="ECO:0000313" key="3">
    <source>
        <dbReference type="Proteomes" id="UP000218785"/>
    </source>
</evidence>
<keyword evidence="1" id="KW-0812">Transmembrane</keyword>
<reference evidence="2 3" key="1">
    <citation type="submission" date="2017-06" db="EMBL/GenBank/DDBJ databases">
        <title>Genome sequencing of cyanobaciteial culture collection at National Institute for Environmental Studies (NIES).</title>
        <authorList>
            <person name="Hirose Y."/>
            <person name="Shimura Y."/>
            <person name="Fujisawa T."/>
            <person name="Nakamura Y."/>
            <person name="Kawachi M."/>
        </authorList>
    </citation>
    <scope>NUCLEOTIDE SEQUENCE [LARGE SCALE GENOMIC DNA]</scope>
    <source>
        <strain evidence="2 3">NIES-37</strain>
    </source>
</reference>
<name>A0A1Z4MSJ5_9CYAN</name>
<sequence length="187" mass="21796">MTQAILKLRNLFSYVVPFKRCHLYITLSLENLQITLLDLSNTGIIDRTPGLFGSIERRYFVKAINNNSFRINGPYAYKKLCIETQAQIHSMENINKELIVALKMRPSNRELLILMGMWLLMLSIVITGIIFSWEQALQGSQSSMFMIFMLIIWLTFVSILWYAGITINFQYEAKKIINILKYKLKSQ</sequence>
<feature type="transmembrane region" description="Helical" evidence="1">
    <location>
        <begin position="111"/>
        <end position="133"/>
    </location>
</feature>
<dbReference type="RefSeq" id="WP_096573655.1">
    <property type="nucleotide sequence ID" value="NZ_CAWNJS010000001.1"/>
</dbReference>
<feature type="transmembrane region" description="Helical" evidence="1">
    <location>
        <begin position="145"/>
        <end position="165"/>
    </location>
</feature>
<evidence type="ECO:0000256" key="1">
    <source>
        <dbReference type="SAM" id="Phobius"/>
    </source>
</evidence>
<protein>
    <submittedName>
        <fullName evidence="2">Uncharacterized protein</fullName>
    </submittedName>
</protein>
<keyword evidence="3" id="KW-1185">Reference proteome</keyword>
<organism evidence="2 3">
    <name type="scientific">Tolypothrix tenuis PCC 7101</name>
    <dbReference type="NCBI Taxonomy" id="231146"/>
    <lineage>
        <taxon>Bacteria</taxon>
        <taxon>Bacillati</taxon>
        <taxon>Cyanobacteriota</taxon>
        <taxon>Cyanophyceae</taxon>
        <taxon>Nostocales</taxon>
        <taxon>Tolypothrichaceae</taxon>
        <taxon>Tolypothrix</taxon>
    </lineage>
</organism>
<gene>
    <name evidence="2" type="ORF">NIES37_03650</name>
</gene>
<proteinExistence type="predicted"/>